<dbReference type="VEuPathDB" id="VectorBase:AATE004924"/>
<proteinExistence type="predicted"/>
<organism evidence="2">
    <name type="scientific">Anopheles atroparvus</name>
    <name type="common">European mosquito</name>
    <dbReference type="NCBI Taxonomy" id="41427"/>
    <lineage>
        <taxon>Eukaryota</taxon>
        <taxon>Metazoa</taxon>
        <taxon>Ecdysozoa</taxon>
        <taxon>Arthropoda</taxon>
        <taxon>Hexapoda</taxon>
        <taxon>Insecta</taxon>
        <taxon>Pterygota</taxon>
        <taxon>Neoptera</taxon>
        <taxon>Endopterygota</taxon>
        <taxon>Diptera</taxon>
        <taxon>Nematocera</taxon>
        <taxon>Culicoidea</taxon>
        <taxon>Culicidae</taxon>
        <taxon>Anophelinae</taxon>
        <taxon>Anopheles</taxon>
    </lineage>
</organism>
<dbReference type="AlphaFoldDB" id="A0A182IT19"/>
<protein>
    <submittedName>
        <fullName evidence="2">Uncharacterized protein</fullName>
    </submittedName>
</protein>
<evidence type="ECO:0000256" key="1">
    <source>
        <dbReference type="SAM" id="MobiDB-lite"/>
    </source>
</evidence>
<accession>A0A182IT19</accession>
<feature type="region of interest" description="Disordered" evidence="1">
    <location>
        <begin position="1"/>
        <end position="45"/>
    </location>
</feature>
<dbReference type="EnsemblMetazoa" id="AATE004924-RA">
    <property type="protein sequence ID" value="AATE004924-PA.1"/>
    <property type="gene ID" value="AATE004924"/>
</dbReference>
<feature type="compositionally biased region" description="Basic and acidic residues" evidence="1">
    <location>
        <begin position="30"/>
        <end position="45"/>
    </location>
</feature>
<evidence type="ECO:0000313" key="2">
    <source>
        <dbReference type="EnsemblMetazoa" id="AATE004924-PA.1"/>
    </source>
</evidence>
<name>A0A182IT19_ANOAO</name>
<sequence length="355" mass="39093">MEVGGTLVAAGPARAPDYVEDAVSQPVDNQHQRGDAGRRRNDDGAKDCPLLRLEMLAADRSGPVHTTWASSCASGFPRCSKFLSQSTLQSHTSGFSVRSYSTRCFHGSSSSWNVPILLSRRDTLRRCGNPEKAPSSSSCSSLFEAMVTDSRFGLAEKAPDWICRRFSAPEMSIDLRLDSPKKAPSGMTSKSFWPIVRSSSRFSPLSCTVGTFSRWLSEMSSERMFSSPRNVSTVMLTSIEPWMSRRRSCPNPSNAPGSTLNSEFVPRYSSARPRSGVSESVGMVLMELSSSFGSALNISSPISSMKLPRRFSTRSSSSPPNVLFVIAPSLLLFRCNCSSFFWYMKMRSGMLSRWL</sequence>
<reference evidence="2" key="1">
    <citation type="submission" date="2022-08" db="UniProtKB">
        <authorList>
            <consortium name="EnsemblMetazoa"/>
        </authorList>
    </citation>
    <scope>IDENTIFICATION</scope>
    <source>
        <strain evidence="2">EBRO</strain>
    </source>
</reference>